<dbReference type="PaxDb" id="2903-EOD11734"/>
<organism evidence="1 2">
    <name type="scientific">Emiliania huxleyi (strain CCMP1516)</name>
    <dbReference type="NCBI Taxonomy" id="280463"/>
    <lineage>
        <taxon>Eukaryota</taxon>
        <taxon>Haptista</taxon>
        <taxon>Haptophyta</taxon>
        <taxon>Prymnesiophyceae</taxon>
        <taxon>Isochrysidales</taxon>
        <taxon>Noelaerhabdaceae</taxon>
        <taxon>Emiliania</taxon>
    </lineage>
</organism>
<dbReference type="Proteomes" id="UP000013827">
    <property type="component" value="Unassembled WGS sequence"/>
</dbReference>
<accession>A0A0D3JY66</accession>
<dbReference type="EnsemblProtists" id="EOD28451">
    <property type="protein sequence ID" value="EOD28451"/>
    <property type="gene ID" value="EMIHUDRAFT_353429"/>
</dbReference>
<dbReference type="AlphaFoldDB" id="A0A0D3JY66"/>
<reference evidence="1" key="2">
    <citation type="submission" date="2024-10" db="UniProtKB">
        <authorList>
            <consortium name="EnsemblProtists"/>
        </authorList>
    </citation>
    <scope>IDENTIFICATION</scope>
</reference>
<dbReference type="EnsemblProtists" id="EOD11734">
    <property type="protein sequence ID" value="EOD11734"/>
    <property type="gene ID" value="EMIHUDRAFT_371432"/>
</dbReference>
<evidence type="ECO:0008006" key="3">
    <source>
        <dbReference type="Google" id="ProtNLM"/>
    </source>
</evidence>
<name>A0A0D3JY66_EMIH1</name>
<keyword evidence="2" id="KW-1185">Reference proteome</keyword>
<protein>
    <recommendedName>
        <fullName evidence="3">ABC transmembrane type-1 domain-containing protein</fullName>
    </recommendedName>
</protein>
<dbReference type="KEGG" id="ehx:EMIHUDRAFT_371432"/>
<dbReference type="HOGENOM" id="CLU_1145141_0_0_1"/>
<sequence>MESPSRESPDASIASGELPHGLTIVSEEALAAPAPGGSKLRERARPARTYRKGMIADVPLMLSLRGSALVRTLPWATLAGGYAAVLHTQVGCQVWPSFCANGNPQDGIEGNNSDNDFIFMHTYAYSAILLASGFGLVMRLNQSLGRYWEARSAVQSMASKWCDAILMSAYMDEEADDEAKLREKESAAFARCLLHLGSLLHATAIHTLRCDRSLDSLRARSPSRRPGEQRHQSYTAASWFDGL</sequence>
<evidence type="ECO:0000313" key="2">
    <source>
        <dbReference type="Proteomes" id="UP000013827"/>
    </source>
</evidence>
<dbReference type="KEGG" id="ehx:EMIHUDRAFT_353429"/>
<dbReference type="GeneID" id="17273997"/>
<dbReference type="RefSeq" id="XP_005780880.1">
    <property type="nucleotide sequence ID" value="XM_005780823.1"/>
</dbReference>
<evidence type="ECO:0000313" key="1">
    <source>
        <dbReference type="EnsemblProtists" id="EOD28451"/>
    </source>
</evidence>
<reference evidence="2" key="1">
    <citation type="journal article" date="2013" name="Nature">
        <title>Pan genome of the phytoplankton Emiliania underpins its global distribution.</title>
        <authorList>
            <person name="Read B.A."/>
            <person name="Kegel J."/>
            <person name="Klute M.J."/>
            <person name="Kuo A."/>
            <person name="Lefebvre S.C."/>
            <person name="Maumus F."/>
            <person name="Mayer C."/>
            <person name="Miller J."/>
            <person name="Monier A."/>
            <person name="Salamov A."/>
            <person name="Young J."/>
            <person name="Aguilar M."/>
            <person name="Claverie J.M."/>
            <person name="Frickenhaus S."/>
            <person name="Gonzalez K."/>
            <person name="Herman E.K."/>
            <person name="Lin Y.C."/>
            <person name="Napier J."/>
            <person name="Ogata H."/>
            <person name="Sarno A.F."/>
            <person name="Shmutz J."/>
            <person name="Schroeder D."/>
            <person name="de Vargas C."/>
            <person name="Verret F."/>
            <person name="von Dassow P."/>
            <person name="Valentin K."/>
            <person name="Van de Peer Y."/>
            <person name="Wheeler G."/>
            <person name="Dacks J.B."/>
            <person name="Delwiche C.F."/>
            <person name="Dyhrman S.T."/>
            <person name="Glockner G."/>
            <person name="John U."/>
            <person name="Richards T."/>
            <person name="Worden A.Z."/>
            <person name="Zhang X."/>
            <person name="Grigoriev I.V."/>
            <person name="Allen A.E."/>
            <person name="Bidle K."/>
            <person name="Borodovsky M."/>
            <person name="Bowler C."/>
            <person name="Brownlee C."/>
            <person name="Cock J.M."/>
            <person name="Elias M."/>
            <person name="Gladyshev V.N."/>
            <person name="Groth M."/>
            <person name="Guda C."/>
            <person name="Hadaegh A."/>
            <person name="Iglesias-Rodriguez M.D."/>
            <person name="Jenkins J."/>
            <person name="Jones B.M."/>
            <person name="Lawson T."/>
            <person name="Leese F."/>
            <person name="Lindquist E."/>
            <person name="Lobanov A."/>
            <person name="Lomsadze A."/>
            <person name="Malik S.B."/>
            <person name="Marsh M.E."/>
            <person name="Mackinder L."/>
            <person name="Mock T."/>
            <person name="Mueller-Roeber B."/>
            <person name="Pagarete A."/>
            <person name="Parker M."/>
            <person name="Probert I."/>
            <person name="Quesneville H."/>
            <person name="Raines C."/>
            <person name="Rensing S.A."/>
            <person name="Riano-Pachon D.M."/>
            <person name="Richier S."/>
            <person name="Rokitta S."/>
            <person name="Shiraiwa Y."/>
            <person name="Soanes D.M."/>
            <person name="van der Giezen M."/>
            <person name="Wahlund T.M."/>
            <person name="Williams B."/>
            <person name="Wilson W."/>
            <person name="Wolfe G."/>
            <person name="Wurch L.L."/>
        </authorList>
    </citation>
    <scope>NUCLEOTIDE SEQUENCE</scope>
</reference>
<dbReference type="RefSeq" id="XP_005764163.1">
    <property type="nucleotide sequence ID" value="XM_005764106.1"/>
</dbReference>
<dbReference type="GeneID" id="17257888"/>
<proteinExistence type="predicted"/>